<evidence type="ECO:0000313" key="1">
    <source>
        <dbReference type="EMBL" id="NNH75905.1"/>
    </source>
</evidence>
<dbReference type="Proteomes" id="UP000586827">
    <property type="component" value="Unassembled WGS sequence"/>
</dbReference>
<accession>A0A849CGB4</accession>
<reference evidence="1 2" key="1">
    <citation type="submission" date="2020-05" db="EMBL/GenBank/DDBJ databases">
        <title>MicrobeNet Type strains.</title>
        <authorList>
            <person name="Nicholson A.C."/>
        </authorList>
    </citation>
    <scope>NUCLEOTIDE SEQUENCE [LARGE SCALE GENOMIC DNA]</scope>
    <source>
        <strain evidence="1 2">JCM 3224</strain>
    </source>
</reference>
<evidence type="ECO:0000313" key="2">
    <source>
        <dbReference type="Proteomes" id="UP000586827"/>
    </source>
</evidence>
<keyword evidence="2" id="KW-1185">Reference proteome</keyword>
<organism evidence="1 2">
    <name type="scientific">Nocardia uniformis</name>
    <dbReference type="NCBI Taxonomy" id="53432"/>
    <lineage>
        <taxon>Bacteria</taxon>
        <taxon>Bacillati</taxon>
        <taxon>Actinomycetota</taxon>
        <taxon>Actinomycetes</taxon>
        <taxon>Mycobacteriales</taxon>
        <taxon>Nocardiaceae</taxon>
        <taxon>Nocardia</taxon>
    </lineage>
</organism>
<dbReference type="RefSeq" id="WP_067529141.1">
    <property type="nucleotide sequence ID" value="NZ_JABELX010000030.1"/>
</dbReference>
<protein>
    <submittedName>
        <fullName evidence="1">Uncharacterized protein</fullName>
    </submittedName>
</protein>
<gene>
    <name evidence="1" type="ORF">HLB23_39665</name>
</gene>
<proteinExistence type="predicted"/>
<sequence>MDLPARREVELAVDIEVELEYVPRWLQRADGSWSVVGPDGWPVSPEDFAELHADAMAAIAAVSMPVIDVEPISVRDTEI</sequence>
<dbReference type="EMBL" id="JABELX010000030">
    <property type="protein sequence ID" value="NNH75905.1"/>
    <property type="molecule type" value="Genomic_DNA"/>
</dbReference>
<name>A0A849CGB4_9NOCA</name>
<dbReference type="AlphaFoldDB" id="A0A849CGB4"/>
<comment type="caution">
    <text evidence="1">The sequence shown here is derived from an EMBL/GenBank/DDBJ whole genome shotgun (WGS) entry which is preliminary data.</text>
</comment>